<dbReference type="PANTHER" id="PTHR46072">
    <property type="entry name" value="AMIDASE-RELATED-RELATED"/>
    <property type="match status" value="1"/>
</dbReference>
<evidence type="ECO:0000256" key="1">
    <source>
        <dbReference type="ARBA" id="ARBA00001311"/>
    </source>
</evidence>
<keyword evidence="9" id="KW-1185">Reference proteome</keyword>
<reference evidence="8" key="1">
    <citation type="submission" date="2021-03" db="EMBL/GenBank/DDBJ databases">
        <authorList>
            <person name="Palmer J.M."/>
        </authorList>
    </citation>
    <scope>NUCLEOTIDE SEQUENCE</scope>
    <source>
        <strain evidence="8">ARV_011</strain>
    </source>
</reference>
<dbReference type="PIRSF" id="PIRSF001221">
    <property type="entry name" value="Amidase_fungi"/>
    <property type="match status" value="1"/>
</dbReference>
<evidence type="ECO:0000256" key="3">
    <source>
        <dbReference type="ARBA" id="ARBA00012922"/>
    </source>
</evidence>
<feature type="binding site" evidence="6">
    <location>
        <begin position="253"/>
        <end position="256"/>
    </location>
    <ligand>
        <name>substrate</name>
    </ligand>
</feature>
<feature type="active site" description="Charge relay system" evidence="5">
    <location>
        <position position="157"/>
    </location>
</feature>
<organism evidence="8 9">
    <name type="scientific">Scheffersomyces spartinae</name>
    <dbReference type="NCBI Taxonomy" id="45513"/>
    <lineage>
        <taxon>Eukaryota</taxon>
        <taxon>Fungi</taxon>
        <taxon>Dikarya</taxon>
        <taxon>Ascomycota</taxon>
        <taxon>Saccharomycotina</taxon>
        <taxon>Pichiomycetes</taxon>
        <taxon>Debaryomycetaceae</taxon>
        <taxon>Scheffersomyces</taxon>
    </lineage>
</organism>
<gene>
    <name evidence="8" type="ORF">KQ657_000049</name>
</gene>
<dbReference type="AlphaFoldDB" id="A0A9P7VDN6"/>
<comment type="catalytic activity">
    <reaction evidence="1">
        <text>a monocarboxylic acid amide + H2O = a monocarboxylate + NH4(+)</text>
        <dbReference type="Rhea" id="RHEA:12020"/>
        <dbReference type="ChEBI" id="CHEBI:15377"/>
        <dbReference type="ChEBI" id="CHEBI:28938"/>
        <dbReference type="ChEBI" id="CHEBI:35757"/>
        <dbReference type="ChEBI" id="CHEBI:83628"/>
        <dbReference type="EC" id="3.5.1.4"/>
    </reaction>
</comment>
<dbReference type="GO" id="GO:0004040">
    <property type="term" value="F:amidase activity"/>
    <property type="evidence" value="ECO:0007669"/>
    <property type="project" value="UniProtKB-EC"/>
</dbReference>
<evidence type="ECO:0000313" key="9">
    <source>
        <dbReference type="Proteomes" id="UP000790833"/>
    </source>
</evidence>
<feature type="active site" description="Acyl-ester intermediate" evidence="5">
    <location>
        <position position="256"/>
    </location>
</feature>
<dbReference type="RefSeq" id="XP_043051586.1">
    <property type="nucleotide sequence ID" value="XM_043190909.1"/>
</dbReference>
<evidence type="ECO:0000256" key="6">
    <source>
        <dbReference type="PIRSR" id="PIRSR001221-2"/>
    </source>
</evidence>
<keyword evidence="4" id="KW-0378">Hydrolase</keyword>
<evidence type="ECO:0000313" key="8">
    <source>
        <dbReference type="EMBL" id="KAG7196041.1"/>
    </source>
</evidence>
<feature type="active site" description="Charge relay system" evidence="5">
    <location>
        <position position="232"/>
    </location>
</feature>
<dbReference type="PANTHER" id="PTHR46072:SF4">
    <property type="entry name" value="AMIDASE C550.07-RELATED"/>
    <property type="match status" value="1"/>
</dbReference>
<feature type="binding site" evidence="6">
    <location>
        <position position="232"/>
    </location>
    <ligand>
        <name>substrate</name>
    </ligand>
</feature>
<dbReference type="EC" id="3.5.1.4" evidence="3"/>
<dbReference type="InterPro" id="IPR023631">
    <property type="entry name" value="Amidase_dom"/>
</dbReference>
<feature type="domain" description="Amidase" evidence="7">
    <location>
        <begin position="101"/>
        <end position="554"/>
    </location>
</feature>
<accession>A0A9P7VDN6</accession>
<evidence type="ECO:0000256" key="4">
    <source>
        <dbReference type="ARBA" id="ARBA00022801"/>
    </source>
</evidence>
<proteinExistence type="inferred from homology"/>
<comment type="caution">
    <text evidence="8">The sequence shown here is derived from an EMBL/GenBank/DDBJ whole genome shotgun (WGS) entry which is preliminary data.</text>
</comment>
<dbReference type="InterPro" id="IPR020556">
    <property type="entry name" value="Amidase_CS"/>
</dbReference>
<evidence type="ECO:0000256" key="5">
    <source>
        <dbReference type="PIRSR" id="PIRSR001221-1"/>
    </source>
</evidence>
<feature type="binding site" evidence="6">
    <location>
        <position position="206"/>
    </location>
    <ligand>
        <name>substrate</name>
    </ligand>
</feature>
<dbReference type="InterPro" id="IPR036928">
    <property type="entry name" value="AS_sf"/>
</dbReference>
<dbReference type="Proteomes" id="UP000790833">
    <property type="component" value="Unassembled WGS sequence"/>
</dbReference>
<name>A0A9P7VDN6_9ASCO</name>
<evidence type="ECO:0000256" key="2">
    <source>
        <dbReference type="ARBA" id="ARBA00009199"/>
    </source>
</evidence>
<evidence type="ECO:0000259" key="7">
    <source>
        <dbReference type="Pfam" id="PF01425"/>
    </source>
</evidence>
<dbReference type="SUPFAM" id="SSF75304">
    <property type="entry name" value="Amidase signature (AS) enzymes"/>
    <property type="match status" value="1"/>
</dbReference>
<comment type="similarity">
    <text evidence="2">Belongs to the amidase family.</text>
</comment>
<dbReference type="EMBL" id="JAHMUF010000001">
    <property type="protein sequence ID" value="KAG7196041.1"/>
    <property type="molecule type" value="Genomic_DNA"/>
</dbReference>
<protein>
    <recommendedName>
        <fullName evidence="3">amidase</fullName>
        <ecNumber evidence="3">3.5.1.4</ecNumber>
    </recommendedName>
</protein>
<dbReference type="OrthoDB" id="6428749at2759"/>
<sequence>MADYTTFLTKEDFSGYEDPERYQKEWLPKVEAYRKALAKAIDPAYTVTVPKDIDTLVEEQFNAVDYLYKKKLLTPEEFAITDSSATSLAAKLSSGELKAVEVFKAFAKRAVIAHQFLNCAMELFTDEGLERAKFLDEYYAKNGKTIGPLHGIPISLKEQMAFRGKITHGGYVSKITNVTPEHGITTQILEDLGAVFYIRTSQPQTLMHLDSNNNFTGLTRNPYNMKLSSGGSSSGEGAVVAFGGSAIGIGSDIGGSIRAPSAYSGGVGLRPSTKRFSLYAGVSSGAGQESVPAVSGPMTRSVEDVDFLMNHYLNEGKPWVRDAYCLKMPWRKVEKPQPKDFTVAVMWDDEIVHPTPPITRGLKFVVEKLKAAGVKVVDFAPIRTQEAFDTVNKMYNCDGNYKQKELLSGSGEPLTKLTKWALNYGDGSKEYTVKENRKLNVIRDQLRYDYNKFMVDNNIDFLLTPTYSNVAPVSENVYGWSYTALFNILDFPALVFQTGLFQDPEVDKWNESFKDFKYRSELERLELEQYEPETFSGAPIGLQLVGKRYEDEEVVAAGKTIVDIIGADLFKH</sequence>
<dbReference type="Gene3D" id="3.90.1300.10">
    <property type="entry name" value="Amidase signature (AS) domain"/>
    <property type="match status" value="1"/>
</dbReference>
<dbReference type="GeneID" id="66113423"/>
<dbReference type="PROSITE" id="PS00571">
    <property type="entry name" value="AMIDASES"/>
    <property type="match status" value="1"/>
</dbReference>
<dbReference type="Pfam" id="PF01425">
    <property type="entry name" value="Amidase"/>
    <property type="match status" value="1"/>
</dbReference>